<keyword evidence="2" id="KW-1185">Reference proteome</keyword>
<dbReference type="Gene3D" id="3.30.70.270">
    <property type="match status" value="1"/>
</dbReference>
<name>A0A1U8QB69_NELNU</name>
<dbReference type="CDD" id="cd01647">
    <property type="entry name" value="RT_LTR"/>
    <property type="match status" value="1"/>
</dbReference>
<dbReference type="PANTHER" id="PTHR24559:SF430">
    <property type="entry name" value="RNA-DIRECTED DNA POLYMERASE"/>
    <property type="match status" value="1"/>
</dbReference>
<proteinExistence type="predicted"/>
<reference evidence="3" key="1">
    <citation type="submission" date="2025-08" db="UniProtKB">
        <authorList>
            <consortium name="RefSeq"/>
        </authorList>
    </citation>
    <scope>IDENTIFICATION</scope>
</reference>
<protein>
    <submittedName>
        <fullName evidence="3">Uncharacterized protein LOC109115573</fullName>
    </submittedName>
</protein>
<evidence type="ECO:0000259" key="1">
    <source>
        <dbReference type="Pfam" id="PF00078"/>
    </source>
</evidence>
<dbReference type="STRING" id="4432.A0A1U8QB69"/>
<dbReference type="InParanoid" id="A0A1U8QB69"/>
<dbReference type="Proteomes" id="UP000189703">
    <property type="component" value="Unplaced"/>
</dbReference>
<sequence>MKESFPFPRIDHLVNATAGYELLIFMDSFSGYNQMQMHPDDKEKTSFIIEHGAHCYKVMPIGLNNAGATYQCLVNKIFKNQMGMKFEAYVDDMVVKSMKTEAHTSDLAETFDTLRKFYMKLNRFMLKLADRCLPFFRTIKKLKDF</sequence>
<dbReference type="OrthoDB" id="1936626at2759"/>
<accession>A0A1U8QB69</accession>
<dbReference type="PANTHER" id="PTHR24559">
    <property type="entry name" value="TRANSPOSON TY3-I GAG-POL POLYPROTEIN"/>
    <property type="match status" value="1"/>
</dbReference>
<dbReference type="InterPro" id="IPR053134">
    <property type="entry name" value="RNA-dir_DNA_polymerase"/>
</dbReference>
<dbReference type="AlphaFoldDB" id="A0A1U8QB69"/>
<gene>
    <name evidence="3" type="primary">LOC109115573</name>
</gene>
<feature type="domain" description="Reverse transcriptase" evidence="1">
    <location>
        <begin position="6"/>
        <end position="122"/>
    </location>
</feature>
<dbReference type="Gene3D" id="3.10.10.10">
    <property type="entry name" value="HIV Type 1 Reverse Transcriptase, subunit A, domain 1"/>
    <property type="match status" value="1"/>
</dbReference>
<evidence type="ECO:0000313" key="2">
    <source>
        <dbReference type="Proteomes" id="UP000189703"/>
    </source>
</evidence>
<dbReference type="InterPro" id="IPR043502">
    <property type="entry name" value="DNA/RNA_pol_sf"/>
</dbReference>
<dbReference type="Pfam" id="PF00078">
    <property type="entry name" value="RVT_1"/>
    <property type="match status" value="1"/>
</dbReference>
<dbReference type="InterPro" id="IPR000477">
    <property type="entry name" value="RT_dom"/>
</dbReference>
<dbReference type="SUPFAM" id="SSF56672">
    <property type="entry name" value="DNA/RNA polymerases"/>
    <property type="match status" value="1"/>
</dbReference>
<dbReference type="RefSeq" id="XP_019055351.1">
    <property type="nucleotide sequence ID" value="XM_019199806.1"/>
</dbReference>
<dbReference type="InterPro" id="IPR043128">
    <property type="entry name" value="Rev_trsase/Diguanyl_cyclase"/>
</dbReference>
<dbReference type="GeneID" id="109115573"/>
<evidence type="ECO:0000313" key="3">
    <source>
        <dbReference type="RefSeq" id="XP_019055351.1"/>
    </source>
</evidence>
<dbReference type="OMA" id="CAVHIKY"/>
<dbReference type="KEGG" id="nnu:109115573"/>
<organism evidence="2 3">
    <name type="scientific">Nelumbo nucifera</name>
    <name type="common">Sacred lotus</name>
    <dbReference type="NCBI Taxonomy" id="4432"/>
    <lineage>
        <taxon>Eukaryota</taxon>
        <taxon>Viridiplantae</taxon>
        <taxon>Streptophyta</taxon>
        <taxon>Embryophyta</taxon>
        <taxon>Tracheophyta</taxon>
        <taxon>Spermatophyta</taxon>
        <taxon>Magnoliopsida</taxon>
        <taxon>Proteales</taxon>
        <taxon>Nelumbonaceae</taxon>
        <taxon>Nelumbo</taxon>
    </lineage>
</organism>